<evidence type="ECO:0000313" key="1">
    <source>
        <dbReference type="EMBL" id="KAI3728030.1"/>
    </source>
</evidence>
<reference evidence="2" key="1">
    <citation type="journal article" date="2022" name="Mol. Ecol. Resour.">
        <title>The genomes of chicory, endive, great burdock and yacon provide insights into Asteraceae palaeo-polyploidization history and plant inulin production.</title>
        <authorList>
            <person name="Fan W."/>
            <person name="Wang S."/>
            <person name="Wang H."/>
            <person name="Wang A."/>
            <person name="Jiang F."/>
            <person name="Liu H."/>
            <person name="Zhao H."/>
            <person name="Xu D."/>
            <person name="Zhang Y."/>
        </authorList>
    </citation>
    <scope>NUCLEOTIDE SEQUENCE [LARGE SCALE GENOMIC DNA]</scope>
    <source>
        <strain evidence="2">cv. Niubang</strain>
    </source>
</reference>
<dbReference type="EMBL" id="CM042051">
    <property type="protein sequence ID" value="KAI3728030.1"/>
    <property type="molecule type" value="Genomic_DNA"/>
</dbReference>
<protein>
    <submittedName>
        <fullName evidence="1">Uncharacterized protein</fullName>
    </submittedName>
</protein>
<evidence type="ECO:0000313" key="2">
    <source>
        <dbReference type="Proteomes" id="UP001055879"/>
    </source>
</evidence>
<name>A0ACB9C1D8_ARCLA</name>
<organism evidence="1 2">
    <name type="scientific">Arctium lappa</name>
    <name type="common">Greater burdock</name>
    <name type="synonym">Lappa major</name>
    <dbReference type="NCBI Taxonomy" id="4217"/>
    <lineage>
        <taxon>Eukaryota</taxon>
        <taxon>Viridiplantae</taxon>
        <taxon>Streptophyta</taxon>
        <taxon>Embryophyta</taxon>
        <taxon>Tracheophyta</taxon>
        <taxon>Spermatophyta</taxon>
        <taxon>Magnoliopsida</taxon>
        <taxon>eudicotyledons</taxon>
        <taxon>Gunneridae</taxon>
        <taxon>Pentapetalae</taxon>
        <taxon>asterids</taxon>
        <taxon>campanulids</taxon>
        <taxon>Asterales</taxon>
        <taxon>Asteraceae</taxon>
        <taxon>Carduoideae</taxon>
        <taxon>Cardueae</taxon>
        <taxon>Arctiinae</taxon>
        <taxon>Arctium</taxon>
    </lineage>
</organism>
<keyword evidence="2" id="KW-1185">Reference proteome</keyword>
<gene>
    <name evidence="1" type="ORF">L6452_16656</name>
</gene>
<proteinExistence type="predicted"/>
<dbReference type="Proteomes" id="UP001055879">
    <property type="component" value="Linkage Group LG05"/>
</dbReference>
<reference evidence="1 2" key="2">
    <citation type="journal article" date="2022" name="Mol. Ecol. Resour.">
        <title>The genomes of chicory, endive, great burdock and yacon provide insights into Asteraceae paleo-polyploidization history and plant inulin production.</title>
        <authorList>
            <person name="Fan W."/>
            <person name="Wang S."/>
            <person name="Wang H."/>
            <person name="Wang A."/>
            <person name="Jiang F."/>
            <person name="Liu H."/>
            <person name="Zhao H."/>
            <person name="Xu D."/>
            <person name="Zhang Y."/>
        </authorList>
    </citation>
    <scope>NUCLEOTIDE SEQUENCE [LARGE SCALE GENOMIC DNA]</scope>
    <source>
        <strain evidence="2">cv. Niubang</strain>
    </source>
</reference>
<sequence>MVEVLLKKKEKKGPSNVAKTLDVLPHPSSTSPALPPSTSRHFITFIGSIFAPTLILLCLSIFYLLLLLFNYIETFETLIPNKKNKGDASCNCSSSPFHYCQIRLGTTITHVPSMALTQ</sequence>
<accession>A0ACB9C1D8</accession>
<comment type="caution">
    <text evidence="1">The sequence shown here is derived from an EMBL/GenBank/DDBJ whole genome shotgun (WGS) entry which is preliminary data.</text>
</comment>